<evidence type="ECO:0000313" key="1">
    <source>
        <dbReference type="EMBL" id="MFD1528811.1"/>
    </source>
</evidence>
<sequence>MITTPQMRDIETEDCPHCAPSARMVTAAQVDRAVAQLRERPGRSAVEQIQAVIRALDLTVVPDSVIPDPR</sequence>
<evidence type="ECO:0000313" key="2">
    <source>
        <dbReference type="Proteomes" id="UP001597145"/>
    </source>
</evidence>
<protein>
    <submittedName>
        <fullName evidence="1">Uncharacterized protein</fullName>
    </submittedName>
</protein>
<comment type="caution">
    <text evidence="1">The sequence shown here is derived from an EMBL/GenBank/DDBJ whole genome shotgun (WGS) entry which is preliminary data.</text>
</comment>
<organism evidence="1 2">
    <name type="scientific">Pseudonocardia aurantiaca</name>
    <dbReference type="NCBI Taxonomy" id="75290"/>
    <lineage>
        <taxon>Bacteria</taxon>
        <taxon>Bacillati</taxon>
        <taxon>Actinomycetota</taxon>
        <taxon>Actinomycetes</taxon>
        <taxon>Pseudonocardiales</taxon>
        <taxon>Pseudonocardiaceae</taxon>
        <taxon>Pseudonocardia</taxon>
    </lineage>
</organism>
<reference evidence="2" key="1">
    <citation type="journal article" date="2019" name="Int. J. Syst. Evol. Microbiol.">
        <title>The Global Catalogue of Microorganisms (GCM) 10K type strain sequencing project: providing services to taxonomists for standard genome sequencing and annotation.</title>
        <authorList>
            <consortium name="The Broad Institute Genomics Platform"/>
            <consortium name="The Broad Institute Genome Sequencing Center for Infectious Disease"/>
            <person name="Wu L."/>
            <person name="Ma J."/>
        </authorList>
    </citation>
    <scope>NUCLEOTIDE SEQUENCE [LARGE SCALE GENOMIC DNA]</scope>
    <source>
        <strain evidence="2">JCM 12165</strain>
    </source>
</reference>
<gene>
    <name evidence="1" type="ORF">ACFSCY_05085</name>
</gene>
<accession>A0ABW4FGH3</accession>
<name>A0ABW4FGH3_9PSEU</name>
<dbReference type="EMBL" id="JBHUCP010000003">
    <property type="protein sequence ID" value="MFD1528811.1"/>
    <property type="molecule type" value="Genomic_DNA"/>
</dbReference>
<dbReference type="RefSeq" id="WP_343984950.1">
    <property type="nucleotide sequence ID" value="NZ_BAAAJG010000025.1"/>
</dbReference>
<proteinExistence type="predicted"/>
<dbReference type="Proteomes" id="UP001597145">
    <property type="component" value="Unassembled WGS sequence"/>
</dbReference>
<keyword evidence="2" id="KW-1185">Reference proteome</keyword>